<gene>
    <name evidence="1" type="ORF">A2960_06615</name>
</gene>
<dbReference type="AlphaFoldDB" id="A0A1F6ARX3"/>
<evidence type="ECO:0000313" key="2">
    <source>
        <dbReference type="Proteomes" id="UP000176609"/>
    </source>
</evidence>
<evidence type="ECO:0000313" key="1">
    <source>
        <dbReference type="EMBL" id="OGG27439.1"/>
    </source>
</evidence>
<dbReference type="Proteomes" id="UP000176609">
    <property type="component" value="Unassembled WGS sequence"/>
</dbReference>
<accession>A0A1F6ARX3</accession>
<comment type="caution">
    <text evidence="1">The sequence shown here is derived from an EMBL/GenBank/DDBJ whole genome shotgun (WGS) entry which is preliminary data.</text>
</comment>
<dbReference type="InterPro" id="IPR006311">
    <property type="entry name" value="TAT_signal"/>
</dbReference>
<proteinExistence type="predicted"/>
<name>A0A1F6ARX3_9BACT</name>
<dbReference type="EMBL" id="MFJR01000002">
    <property type="protein sequence ID" value="OGG27439.1"/>
    <property type="molecule type" value="Genomic_DNA"/>
</dbReference>
<dbReference type="PROSITE" id="PS51318">
    <property type="entry name" value="TAT"/>
    <property type="match status" value="1"/>
</dbReference>
<sequence length="483" mass="55060">MPPTLELSRLAVRREASRIHLLDRRQFLKLAFLTAGASALAACAGKPQPEYAPPTPTAIPGQEYFPQPIPDTEWQSLTDEQRVINMVKGKLPESWSVLLIDELITTVISEIQSRVIPKLCEQLSPNQNCSGELLSNLIFVRSDQEMKETLMSWGISESDAEKTSQEDDGIIEVFYDPETAIFSIPQKRGVVKTNFSVDNWTEFIKRSQSLYPNNPVYQDPAYLNSLIVASVTNTAIHETVHYLAEPTHIINSADEDRIKEMYKGLKINDNGNIYQVNSLDFHYSVGAYLVYSRNQFSVTWQLNGDLAEAYRAYIQIYSLENISQAAGQPESLIYEENPSDVVAINLLRNFHQMLGIDPSMFVSVYSNPRTKFVDLLDFYQKSAKSKEFILSDQDLFYLFRFIELAKIDLDKSFDEGYKLGDEFRIIEKYSQVIANYLAEKQATPISGRDWLTELFAASDRHNQQLPPRDTERVVFSLLKRLAA</sequence>
<protein>
    <submittedName>
        <fullName evidence="1">Uncharacterized protein</fullName>
    </submittedName>
</protein>
<organism evidence="1 2">
    <name type="scientific">Candidatus Gottesmanbacteria bacterium RIFCSPLOWO2_01_FULL_39_12b</name>
    <dbReference type="NCBI Taxonomy" id="1798388"/>
    <lineage>
        <taxon>Bacteria</taxon>
        <taxon>Candidatus Gottesmaniibacteriota</taxon>
    </lineage>
</organism>
<reference evidence="1 2" key="1">
    <citation type="journal article" date="2016" name="Nat. Commun.">
        <title>Thousands of microbial genomes shed light on interconnected biogeochemical processes in an aquifer system.</title>
        <authorList>
            <person name="Anantharaman K."/>
            <person name="Brown C.T."/>
            <person name="Hug L.A."/>
            <person name="Sharon I."/>
            <person name="Castelle C.J."/>
            <person name="Probst A.J."/>
            <person name="Thomas B.C."/>
            <person name="Singh A."/>
            <person name="Wilkins M.J."/>
            <person name="Karaoz U."/>
            <person name="Brodie E.L."/>
            <person name="Williams K.H."/>
            <person name="Hubbard S.S."/>
            <person name="Banfield J.F."/>
        </authorList>
    </citation>
    <scope>NUCLEOTIDE SEQUENCE [LARGE SCALE GENOMIC DNA]</scope>
</reference>